<evidence type="ECO:0000313" key="4">
    <source>
        <dbReference type="Proteomes" id="UP000469558"/>
    </source>
</evidence>
<comment type="caution">
    <text evidence="3">The sequence shown here is derived from an EMBL/GenBank/DDBJ whole genome shotgun (WGS) entry which is preliminary data.</text>
</comment>
<reference evidence="3 4" key="1">
    <citation type="submission" date="2018-05" db="EMBL/GenBank/DDBJ databases">
        <title>Genome sequencing and assembly of the regulated plant pathogen Lachnellula willkommii and related sister species for the development of diagnostic species identification markers.</title>
        <authorList>
            <person name="Giroux E."/>
            <person name="Bilodeau G."/>
        </authorList>
    </citation>
    <scope>NUCLEOTIDE SEQUENCE [LARGE SCALE GENOMIC DNA]</scope>
    <source>
        <strain evidence="3 4">CBS 268.59</strain>
    </source>
</reference>
<dbReference type="InterPro" id="IPR041681">
    <property type="entry name" value="PH_9"/>
</dbReference>
<organism evidence="3 4">
    <name type="scientific">Lachnellula suecica</name>
    <dbReference type="NCBI Taxonomy" id="602035"/>
    <lineage>
        <taxon>Eukaryota</taxon>
        <taxon>Fungi</taxon>
        <taxon>Dikarya</taxon>
        <taxon>Ascomycota</taxon>
        <taxon>Pezizomycotina</taxon>
        <taxon>Leotiomycetes</taxon>
        <taxon>Helotiales</taxon>
        <taxon>Lachnaceae</taxon>
        <taxon>Lachnellula</taxon>
    </lineage>
</organism>
<evidence type="ECO:0000256" key="1">
    <source>
        <dbReference type="SAM" id="MobiDB-lite"/>
    </source>
</evidence>
<feature type="region of interest" description="Disordered" evidence="1">
    <location>
        <begin position="260"/>
        <end position="308"/>
    </location>
</feature>
<proteinExistence type="predicted"/>
<keyword evidence="4" id="KW-1185">Reference proteome</keyword>
<dbReference type="PANTHER" id="PTHR37283:SF1">
    <property type="entry name" value="PH DOMAIN-CONTAINING PROTEIN YHR131C"/>
    <property type="match status" value="1"/>
</dbReference>
<dbReference type="InterPro" id="IPR011993">
    <property type="entry name" value="PH-like_dom_sf"/>
</dbReference>
<feature type="domain" description="PH" evidence="2">
    <location>
        <begin position="96"/>
        <end position="211"/>
    </location>
</feature>
<feature type="region of interest" description="Disordered" evidence="1">
    <location>
        <begin position="218"/>
        <end position="239"/>
    </location>
</feature>
<dbReference type="PANTHER" id="PTHR37283">
    <property type="entry name" value="PH DOMAIN-CONTAINING PROTEIN YHR131C"/>
    <property type="match status" value="1"/>
</dbReference>
<dbReference type="AlphaFoldDB" id="A0A8T9CI41"/>
<dbReference type="Pfam" id="PF15410">
    <property type="entry name" value="PH_9"/>
    <property type="match status" value="1"/>
</dbReference>
<sequence>MALERNINNGAASARLSLHLTVPPRVSMDFFYGQTEDDEGAISPEPQDLPPSYEPVIEIPPLLRRKFNIQPREDEGREVLPAYSCAISLESVFIKKMEVEGAVHRAHDRNWYRVFVTLQGTALTLHNYKSSGLFAKPEDGRKSTPDLPAGAKRGSLVKSYNLQHAEVGVAADYTKKKYVIRVRAEADQFLLSCNRIETFILWLQSLFAAIDLAPPLDDRDLPRDLSAPQPRRRRPVRVNRNIDLAREDLVREQREIITTQFPSLADPTIPEEPCDEDEISPVPDPDSSPEDDISPALAEQTSPPRTLRHRGSIIPLIMGVCTSAPNTATPPTSNPTNPSISPSTGKWAPSPPRTPWTEMQYAKRCMAILTCRAPRKSNLVIMKGKRWVVDWATGRATKWVPPATEGLPGYEDVGLDKIIAENEREEIWRVG</sequence>
<evidence type="ECO:0000313" key="3">
    <source>
        <dbReference type="EMBL" id="TVY85298.1"/>
    </source>
</evidence>
<dbReference type="OrthoDB" id="5865767at2759"/>
<protein>
    <submittedName>
        <fullName evidence="3">Spectrin beta chain</fullName>
    </submittedName>
</protein>
<dbReference type="Gene3D" id="2.30.29.30">
    <property type="entry name" value="Pleckstrin-homology domain (PH domain)/Phosphotyrosine-binding domain (PTB)"/>
    <property type="match status" value="1"/>
</dbReference>
<feature type="non-terminal residue" evidence="3">
    <location>
        <position position="431"/>
    </location>
</feature>
<dbReference type="SMART" id="SM00233">
    <property type="entry name" value="PH"/>
    <property type="match status" value="1"/>
</dbReference>
<dbReference type="Proteomes" id="UP000469558">
    <property type="component" value="Unassembled WGS sequence"/>
</dbReference>
<dbReference type="EMBL" id="QGMK01000015">
    <property type="protein sequence ID" value="TVY85298.1"/>
    <property type="molecule type" value="Genomic_DNA"/>
</dbReference>
<name>A0A8T9CI41_9HELO</name>
<evidence type="ECO:0000259" key="2">
    <source>
        <dbReference type="PROSITE" id="PS50003"/>
    </source>
</evidence>
<feature type="compositionally biased region" description="Low complexity" evidence="1">
    <location>
        <begin position="324"/>
        <end position="344"/>
    </location>
</feature>
<dbReference type="SUPFAM" id="SSF50729">
    <property type="entry name" value="PH domain-like"/>
    <property type="match status" value="1"/>
</dbReference>
<dbReference type="InterPro" id="IPR001849">
    <property type="entry name" value="PH_domain"/>
</dbReference>
<feature type="region of interest" description="Disordered" evidence="1">
    <location>
        <begin position="324"/>
        <end position="353"/>
    </location>
</feature>
<gene>
    <name evidence="3" type="primary">beta-Spec</name>
    <name evidence="3" type="ORF">LSUE1_G002954</name>
</gene>
<dbReference type="PROSITE" id="PS50003">
    <property type="entry name" value="PH_DOMAIN"/>
    <property type="match status" value="1"/>
</dbReference>
<accession>A0A8T9CI41</accession>